<keyword evidence="3 7" id="KW-0694">RNA-binding</keyword>
<dbReference type="Pfam" id="PF03948">
    <property type="entry name" value="Ribosomal_L9_C"/>
    <property type="match status" value="1"/>
</dbReference>
<comment type="function">
    <text evidence="7">Binds to the 23S rRNA.</text>
</comment>
<comment type="caution">
    <text evidence="9">The sequence shown here is derived from an EMBL/GenBank/DDBJ whole genome shotgun (WGS) entry which is preliminary data.</text>
</comment>
<dbReference type="SUPFAM" id="SSF55653">
    <property type="entry name" value="Ribosomal protein L9 C-domain"/>
    <property type="match status" value="1"/>
</dbReference>
<proteinExistence type="inferred from homology"/>
<dbReference type="InterPro" id="IPR036935">
    <property type="entry name" value="Ribosomal_bL9_N_sf"/>
</dbReference>
<keyword evidence="5 7" id="KW-0687">Ribonucleoprotein</keyword>
<evidence type="ECO:0000313" key="9">
    <source>
        <dbReference type="EMBL" id="KAA1188865.1"/>
    </source>
</evidence>
<evidence type="ECO:0000256" key="2">
    <source>
        <dbReference type="ARBA" id="ARBA00022730"/>
    </source>
</evidence>
<dbReference type="HAMAP" id="MF_00503">
    <property type="entry name" value="Ribosomal_bL9"/>
    <property type="match status" value="1"/>
</dbReference>
<dbReference type="Gene3D" id="3.10.430.100">
    <property type="entry name" value="Ribosomal protein L9, C-terminal domain"/>
    <property type="match status" value="1"/>
</dbReference>
<feature type="domain" description="Ribosomal protein L9" evidence="8">
    <location>
        <begin position="13"/>
        <end position="40"/>
    </location>
</feature>
<dbReference type="GO" id="GO:0019843">
    <property type="term" value="F:rRNA binding"/>
    <property type="evidence" value="ECO:0007669"/>
    <property type="project" value="UniProtKB-UniRule"/>
</dbReference>
<dbReference type="NCBIfam" id="TIGR00158">
    <property type="entry name" value="L9"/>
    <property type="match status" value="1"/>
</dbReference>
<evidence type="ECO:0000256" key="5">
    <source>
        <dbReference type="ARBA" id="ARBA00023274"/>
    </source>
</evidence>
<evidence type="ECO:0000256" key="1">
    <source>
        <dbReference type="ARBA" id="ARBA00010605"/>
    </source>
</evidence>
<dbReference type="InterPro" id="IPR020594">
    <property type="entry name" value="Ribosomal_bL9_bac/chp"/>
</dbReference>
<dbReference type="PANTHER" id="PTHR21368">
    <property type="entry name" value="50S RIBOSOMAL PROTEIN L9"/>
    <property type="match status" value="1"/>
</dbReference>
<dbReference type="PROSITE" id="PS00651">
    <property type="entry name" value="RIBOSOMAL_L9"/>
    <property type="match status" value="1"/>
</dbReference>
<dbReference type="InterPro" id="IPR009027">
    <property type="entry name" value="Ribosomal_bL9/RNase_H1_N"/>
</dbReference>
<accession>A0A5B0WRC7</accession>
<evidence type="ECO:0000256" key="6">
    <source>
        <dbReference type="ARBA" id="ARBA00035292"/>
    </source>
</evidence>
<evidence type="ECO:0000259" key="8">
    <source>
        <dbReference type="PROSITE" id="PS00651"/>
    </source>
</evidence>
<evidence type="ECO:0000256" key="3">
    <source>
        <dbReference type="ARBA" id="ARBA00022884"/>
    </source>
</evidence>
<dbReference type="InterPro" id="IPR020070">
    <property type="entry name" value="Ribosomal_bL9_N"/>
</dbReference>
<dbReference type="Proteomes" id="UP000323708">
    <property type="component" value="Unassembled WGS sequence"/>
</dbReference>
<dbReference type="Gene3D" id="3.40.5.10">
    <property type="entry name" value="Ribosomal protein L9, N-terminal domain"/>
    <property type="match status" value="1"/>
</dbReference>
<dbReference type="SUPFAM" id="SSF55658">
    <property type="entry name" value="L9 N-domain-like"/>
    <property type="match status" value="1"/>
</dbReference>
<dbReference type="GO" id="GO:0003735">
    <property type="term" value="F:structural constituent of ribosome"/>
    <property type="evidence" value="ECO:0007669"/>
    <property type="project" value="InterPro"/>
</dbReference>
<dbReference type="GO" id="GO:0006412">
    <property type="term" value="P:translation"/>
    <property type="evidence" value="ECO:0007669"/>
    <property type="project" value="UniProtKB-UniRule"/>
</dbReference>
<comment type="similarity">
    <text evidence="1 7">Belongs to the bacterial ribosomal protein bL9 family.</text>
</comment>
<dbReference type="InterPro" id="IPR020069">
    <property type="entry name" value="Ribosomal_bL9_C"/>
</dbReference>
<organism evidence="9 10">
    <name type="scientific">Pseudohalioglobus sediminis</name>
    <dbReference type="NCBI Taxonomy" id="2606449"/>
    <lineage>
        <taxon>Bacteria</taxon>
        <taxon>Pseudomonadati</taxon>
        <taxon>Pseudomonadota</taxon>
        <taxon>Gammaproteobacteria</taxon>
        <taxon>Cellvibrionales</taxon>
        <taxon>Halieaceae</taxon>
        <taxon>Pseudohalioglobus</taxon>
    </lineage>
</organism>
<gene>
    <name evidence="7 9" type="primary">rplI</name>
    <name evidence="9" type="ORF">F0M18_16810</name>
</gene>
<evidence type="ECO:0000313" key="10">
    <source>
        <dbReference type="Proteomes" id="UP000323708"/>
    </source>
</evidence>
<dbReference type="EMBL" id="VTUX01000009">
    <property type="protein sequence ID" value="KAA1188865.1"/>
    <property type="molecule type" value="Genomic_DNA"/>
</dbReference>
<dbReference type="RefSeq" id="WP_149612628.1">
    <property type="nucleotide sequence ID" value="NZ_VTUX01000009.1"/>
</dbReference>
<dbReference type="InterPro" id="IPR000244">
    <property type="entry name" value="Ribosomal_bL9"/>
</dbReference>
<evidence type="ECO:0000256" key="4">
    <source>
        <dbReference type="ARBA" id="ARBA00022980"/>
    </source>
</evidence>
<dbReference type="GO" id="GO:0005840">
    <property type="term" value="C:ribosome"/>
    <property type="evidence" value="ECO:0007669"/>
    <property type="project" value="UniProtKB-KW"/>
</dbReference>
<dbReference type="GO" id="GO:1990904">
    <property type="term" value="C:ribonucleoprotein complex"/>
    <property type="evidence" value="ECO:0007669"/>
    <property type="project" value="UniProtKB-KW"/>
</dbReference>
<dbReference type="InterPro" id="IPR036791">
    <property type="entry name" value="Ribosomal_bL9_C_sf"/>
</dbReference>
<reference evidence="9 10" key="1">
    <citation type="submission" date="2019-09" db="EMBL/GenBank/DDBJ databases">
        <authorList>
            <person name="Chen X.-Y."/>
        </authorList>
    </citation>
    <scope>NUCLEOTIDE SEQUENCE [LARGE SCALE GENOMIC DNA]</scope>
    <source>
        <strain evidence="9 10">NY5</strain>
    </source>
</reference>
<keyword evidence="2 7" id="KW-0699">rRNA-binding</keyword>
<keyword evidence="4 7" id="KW-0689">Ribosomal protein</keyword>
<keyword evidence="10" id="KW-1185">Reference proteome</keyword>
<evidence type="ECO:0000256" key="7">
    <source>
        <dbReference type="HAMAP-Rule" id="MF_00503"/>
    </source>
</evidence>
<dbReference type="Pfam" id="PF01281">
    <property type="entry name" value="Ribosomal_L9_N"/>
    <property type="match status" value="1"/>
</dbReference>
<name>A0A5B0WRC7_9GAMM</name>
<dbReference type="AlphaFoldDB" id="A0A5B0WRC7"/>
<sequence>MEVILLENISNLGALGDKVDVKAGFGRNYLIPQGKAVPATEDAVAQFEARRAELEAAAAEALAAAEARAAAINELQLITITANAGEEGKLFGSIGTRDIADAVTAAGVEIDKSEVRLPEGALRELGEYEIVIQVHGDVTGDIALAVVAE</sequence>
<protein>
    <recommendedName>
        <fullName evidence="6 7">Large ribosomal subunit protein bL9</fullName>
    </recommendedName>
</protein>